<dbReference type="GO" id="GO:0003700">
    <property type="term" value="F:DNA-binding transcription factor activity"/>
    <property type="evidence" value="ECO:0007669"/>
    <property type="project" value="TreeGrafter"/>
</dbReference>
<dbReference type="PROSITE" id="PS51078">
    <property type="entry name" value="ICLR_ED"/>
    <property type="match status" value="1"/>
</dbReference>
<dbReference type="PROSITE" id="PS51077">
    <property type="entry name" value="HTH_ICLR"/>
    <property type="match status" value="1"/>
</dbReference>
<keyword evidence="3" id="KW-0804">Transcription</keyword>
<dbReference type="RefSeq" id="WP_066418200.1">
    <property type="nucleotide sequence ID" value="NZ_FKBS01000025.1"/>
</dbReference>
<evidence type="ECO:0000256" key="1">
    <source>
        <dbReference type="ARBA" id="ARBA00023015"/>
    </source>
</evidence>
<dbReference type="Proteomes" id="UP000077037">
    <property type="component" value="Unassembled WGS sequence"/>
</dbReference>
<sequence>MPKKASTESVADAAAAPGGVAAVDRALSLVAAFRPGDAALGLADLAERTRLYKSTVLRLLASLEHARWIQRLDDGRYALGPEIARMHARYASAFSLEHVVVPVLRDLVAATGESAAYHVRQGDARLCLYRVDSPSPIRDFIKAGDLLPLNRGTGGRVLTAYDPVLGQAEGPDRELYARIRADGYFAAVGDRLAEVAGITVPVLRDDGTICAAVTLTAPAHRYKAENLKAVQAAAASLRGLVG</sequence>
<keyword evidence="2" id="KW-0238">DNA-binding</keyword>
<protein>
    <submittedName>
        <fullName evidence="6">Transcriptional regulator</fullName>
    </submittedName>
</protein>
<dbReference type="PANTHER" id="PTHR30136">
    <property type="entry name" value="HELIX-TURN-HELIX TRANSCRIPTIONAL REGULATOR, ICLR FAMILY"/>
    <property type="match status" value="1"/>
</dbReference>
<organism evidence="6 7">
    <name type="scientific">Bordetella ansorpii</name>
    <dbReference type="NCBI Taxonomy" id="288768"/>
    <lineage>
        <taxon>Bacteria</taxon>
        <taxon>Pseudomonadati</taxon>
        <taxon>Pseudomonadota</taxon>
        <taxon>Betaproteobacteria</taxon>
        <taxon>Burkholderiales</taxon>
        <taxon>Alcaligenaceae</taxon>
        <taxon>Bordetella</taxon>
    </lineage>
</organism>
<dbReference type="AlphaFoldDB" id="A0A157QWT4"/>
<dbReference type="EMBL" id="FKBS01000025">
    <property type="protein sequence ID" value="SAI50014.1"/>
    <property type="molecule type" value="Genomic_DNA"/>
</dbReference>
<feature type="domain" description="IclR-ED" evidence="5">
    <location>
        <begin position="82"/>
        <end position="242"/>
    </location>
</feature>
<keyword evidence="1" id="KW-0805">Transcription regulation</keyword>
<dbReference type="Gene3D" id="1.10.10.10">
    <property type="entry name" value="Winged helix-like DNA-binding domain superfamily/Winged helix DNA-binding domain"/>
    <property type="match status" value="1"/>
</dbReference>
<evidence type="ECO:0000313" key="6">
    <source>
        <dbReference type="EMBL" id="SAI50014.1"/>
    </source>
</evidence>
<evidence type="ECO:0000259" key="5">
    <source>
        <dbReference type="PROSITE" id="PS51078"/>
    </source>
</evidence>
<dbReference type="GO" id="GO:0045892">
    <property type="term" value="P:negative regulation of DNA-templated transcription"/>
    <property type="evidence" value="ECO:0007669"/>
    <property type="project" value="TreeGrafter"/>
</dbReference>
<accession>A0A157QWT4</accession>
<dbReference type="InterPro" id="IPR050707">
    <property type="entry name" value="HTH_MetabolicPath_Reg"/>
</dbReference>
<dbReference type="InterPro" id="IPR005471">
    <property type="entry name" value="Tscrpt_reg_IclR_N"/>
</dbReference>
<dbReference type="InterPro" id="IPR036388">
    <property type="entry name" value="WH-like_DNA-bd_sf"/>
</dbReference>
<dbReference type="InterPro" id="IPR036390">
    <property type="entry name" value="WH_DNA-bd_sf"/>
</dbReference>
<dbReference type="SUPFAM" id="SSF55781">
    <property type="entry name" value="GAF domain-like"/>
    <property type="match status" value="1"/>
</dbReference>
<gene>
    <name evidence="6" type="primary">kdgR_9</name>
    <name evidence="6" type="ORF">SAMEA1982600_04119</name>
</gene>
<evidence type="ECO:0000256" key="2">
    <source>
        <dbReference type="ARBA" id="ARBA00023125"/>
    </source>
</evidence>
<feature type="domain" description="HTH iclR-type" evidence="4">
    <location>
        <begin position="20"/>
        <end position="81"/>
    </location>
</feature>
<dbReference type="OrthoDB" id="5422805at2"/>
<evidence type="ECO:0000313" key="7">
    <source>
        <dbReference type="Proteomes" id="UP000077037"/>
    </source>
</evidence>
<evidence type="ECO:0000259" key="4">
    <source>
        <dbReference type="PROSITE" id="PS51077"/>
    </source>
</evidence>
<dbReference type="InterPro" id="IPR014757">
    <property type="entry name" value="Tscrpt_reg_IclR_C"/>
</dbReference>
<dbReference type="Pfam" id="PF01614">
    <property type="entry name" value="IclR_C"/>
    <property type="match status" value="1"/>
</dbReference>
<evidence type="ECO:0000256" key="3">
    <source>
        <dbReference type="ARBA" id="ARBA00023163"/>
    </source>
</evidence>
<dbReference type="SUPFAM" id="SSF46785">
    <property type="entry name" value="Winged helix' DNA-binding domain"/>
    <property type="match status" value="1"/>
</dbReference>
<proteinExistence type="predicted"/>
<dbReference type="InterPro" id="IPR029016">
    <property type="entry name" value="GAF-like_dom_sf"/>
</dbReference>
<dbReference type="Pfam" id="PF09339">
    <property type="entry name" value="HTH_IclR"/>
    <property type="match status" value="1"/>
</dbReference>
<dbReference type="SMART" id="SM00346">
    <property type="entry name" value="HTH_ICLR"/>
    <property type="match status" value="1"/>
</dbReference>
<dbReference type="PANTHER" id="PTHR30136:SF39">
    <property type="entry name" value="TRANSCRIPTIONAL REGULATORY PROTEIN"/>
    <property type="match status" value="1"/>
</dbReference>
<name>A0A157QWT4_9BORD</name>
<reference evidence="6 7" key="1">
    <citation type="submission" date="2016-03" db="EMBL/GenBank/DDBJ databases">
        <authorList>
            <consortium name="Pathogen Informatics"/>
        </authorList>
    </citation>
    <scope>NUCLEOTIDE SEQUENCE [LARGE SCALE GENOMIC DNA]</scope>
    <source>
        <strain evidence="6 7">NCTC13364</strain>
    </source>
</reference>
<dbReference type="Gene3D" id="3.30.450.40">
    <property type="match status" value="2"/>
</dbReference>
<dbReference type="GO" id="GO:0003677">
    <property type="term" value="F:DNA binding"/>
    <property type="evidence" value="ECO:0007669"/>
    <property type="project" value="UniProtKB-KW"/>
</dbReference>